<accession>A0A2A9PHD6</accession>
<gene>
    <name evidence="1" type="ORF">XA68_11133</name>
</gene>
<reference evidence="1 2" key="2">
    <citation type="journal article" date="2017" name="Sci. Rep.">
        <title>Ant-infecting Ophiocordyceps genomes reveal a high diversity of potential behavioral manipulation genes and a possible major role for enterotoxins.</title>
        <authorList>
            <person name="de Bekker C."/>
            <person name="Ohm R.A."/>
            <person name="Evans H.C."/>
            <person name="Brachmann A."/>
            <person name="Hughes D.P."/>
        </authorList>
    </citation>
    <scope>NUCLEOTIDE SEQUENCE [LARGE SCALE GENOMIC DNA]</scope>
    <source>
        <strain evidence="1 2">SC16a</strain>
    </source>
</reference>
<comment type="caution">
    <text evidence="1">The sequence shown here is derived from an EMBL/GenBank/DDBJ whole genome shotgun (WGS) entry which is preliminary data.</text>
</comment>
<dbReference type="EMBL" id="LAZP02000136">
    <property type="protein sequence ID" value="PFH60322.1"/>
    <property type="molecule type" value="Genomic_DNA"/>
</dbReference>
<dbReference type="Proteomes" id="UP000037136">
    <property type="component" value="Unassembled WGS sequence"/>
</dbReference>
<sequence length="99" mass="10978">MPGATTTEISSDEVIRKVAQLQPTLGAGSPPMEEKEMLEIGKTILHYLERGQLLNSKALHEVNTLFYLWNTKKSDSLNSYALDSLAIEITAVQIFLSNL</sequence>
<reference evidence="1 2" key="1">
    <citation type="journal article" date="2015" name="BMC Genomics">
        <title>Gene expression during zombie ant biting behavior reflects the complexity underlying fungal parasitic behavioral manipulation.</title>
        <authorList>
            <person name="de Bekker C."/>
            <person name="Ohm R.A."/>
            <person name="Loreto R.G."/>
            <person name="Sebastian A."/>
            <person name="Albert I."/>
            <person name="Merrow M."/>
            <person name="Brachmann A."/>
            <person name="Hughes D.P."/>
        </authorList>
    </citation>
    <scope>NUCLEOTIDE SEQUENCE [LARGE SCALE GENOMIC DNA]</scope>
    <source>
        <strain evidence="1 2">SC16a</strain>
    </source>
</reference>
<name>A0A2A9PHD6_OPHUN</name>
<protein>
    <submittedName>
        <fullName evidence="1">Uncharacterized protein</fullName>
    </submittedName>
</protein>
<evidence type="ECO:0000313" key="1">
    <source>
        <dbReference type="EMBL" id="PFH60322.1"/>
    </source>
</evidence>
<evidence type="ECO:0000313" key="2">
    <source>
        <dbReference type="Proteomes" id="UP000037136"/>
    </source>
</evidence>
<proteinExistence type="predicted"/>
<dbReference type="AlphaFoldDB" id="A0A2A9PHD6"/>
<organism evidence="1 2">
    <name type="scientific">Ophiocordyceps unilateralis</name>
    <name type="common">Zombie-ant fungus</name>
    <name type="synonym">Torrubia unilateralis</name>
    <dbReference type="NCBI Taxonomy" id="268505"/>
    <lineage>
        <taxon>Eukaryota</taxon>
        <taxon>Fungi</taxon>
        <taxon>Dikarya</taxon>
        <taxon>Ascomycota</taxon>
        <taxon>Pezizomycotina</taxon>
        <taxon>Sordariomycetes</taxon>
        <taxon>Hypocreomycetidae</taxon>
        <taxon>Hypocreales</taxon>
        <taxon>Ophiocordycipitaceae</taxon>
        <taxon>Ophiocordyceps</taxon>
    </lineage>
</organism>
<keyword evidence="2" id="KW-1185">Reference proteome</keyword>